<dbReference type="Gene3D" id="1.25.10.10">
    <property type="entry name" value="Leucine-rich Repeat Variant"/>
    <property type="match status" value="1"/>
</dbReference>
<dbReference type="VEuPathDB" id="TriTrypDB:ADEAN_000262000"/>
<dbReference type="PROSITE" id="PS50302">
    <property type="entry name" value="PUM"/>
    <property type="match status" value="3"/>
</dbReference>
<dbReference type="InterPro" id="IPR016024">
    <property type="entry name" value="ARM-type_fold"/>
</dbReference>
<name>A0A7G2C6S2_9TRYP</name>
<dbReference type="GO" id="GO:0005737">
    <property type="term" value="C:cytoplasm"/>
    <property type="evidence" value="ECO:0007669"/>
    <property type="project" value="TreeGrafter"/>
</dbReference>
<dbReference type="Pfam" id="PF00806">
    <property type="entry name" value="PUF"/>
    <property type="match status" value="1"/>
</dbReference>
<dbReference type="Pfam" id="PF22493">
    <property type="entry name" value="PUF_NOP9"/>
    <property type="match status" value="1"/>
</dbReference>
<evidence type="ECO:0000256" key="2">
    <source>
        <dbReference type="PROSITE-ProRule" id="PRU00317"/>
    </source>
</evidence>
<dbReference type="AlphaFoldDB" id="A0A7G2C6S2"/>
<dbReference type="PANTHER" id="PTHR12537">
    <property type="entry name" value="RNA BINDING PROTEIN PUMILIO-RELATED"/>
    <property type="match status" value="1"/>
</dbReference>
<evidence type="ECO:0000256" key="3">
    <source>
        <dbReference type="SAM" id="MobiDB-lite"/>
    </source>
</evidence>
<reference evidence="5 6" key="1">
    <citation type="submission" date="2020-08" db="EMBL/GenBank/DDBJ databases">
        <authorList>
            <person name="Newling K."/>
            <person name="Davey J."/>
            <person name="Forrester S."/>
        </authorList>
    </citation>
    <scope>NUCLEOTIDE SEQUENCE [LARGE SCALE GENOMIC DNA]</scope>
    <source>
        <strain evidence="6">Crithidia deanei Carvalho (ATCC PRA-265)</strain>
    </source>
</reference>
<evidence type="ECO:0000313" key="5">
    <source>
        <dbReference type="EMBL" id="CAD2215165.1"/>
    </source>
</evidence>
<dbReference type="PROSITE" id="PS50303">
    <property type="entry name" value="PUM_HD"/>
    <property type="match status" value="1"/>
</dbReference>
<dbReference type="PANTHER" id="PTHR12537:SF50">
    <property type="entry name" value="RNA BINDING PROTEIN, PUTATIVE-RELATED"/>
    <property type="match status" value="1"/>
</dbReference>
<accession>A0A7G2C6S2</accession>
<keyword evidence="1" id="KW-0677">Repeat</keyword>
<dbReference type="InterPro" id="IPR001313">
    <property type="entry name" value="Pumilio_RNA-bd_rpt"/>
</dbReference>
<dbReference type="GO" id="GO:0010608">
    <property type="term" value="P:post-transcriptional regulation of gene expression"/>
    <property type="evidence" value="ECO:0007669"/>
    <property type="project" value="TreeGrafter"/>
</dbReference>
<proteinExistence type="predicted"/>
<gene>
    <name evidence="5" type="ORF">ADEAN_000262000</name>
</gene>
<dbReference type="Proteomes" id="UP000515908">
    <property type="component" value="Chromosome 04"/>
</dbReference>
<organism evidence="5 6">
    <name type="scientific">Angomonas deanei</name>
    <dbReference type="NCBI Taxonomy" id="59799"/>
    <lineage>
        <taxon>Eukaryota</taxon>
        <taxon>Discoba</taxon>
        <taxon>Euglenozoa</taxon>
        <taxon>Kinetoplastea</taxon>
        <taxon>Metakinetoplastina</taxon>
        <taxon>Trypanosomatida</taxon>
        <taxon>Trypanosomatidae</taxon>
        <taxon>Strigomonadinae</taxon>
        <taxon>Angomonas</taxon>
    </lineage>
</organism>
<feature type="repeat" description="Pumilio" evidence="2">
    <location>
        <begin position="391"/>
        <end position="430"/>
    </location>
</feature>
<dbReference type="InterPro" id="IPR011989">
    <property type="entry name" value="ARM-like"/>
</dbReference>
<feature type="compositionally biased region" description="Low complexity" evidence="3">
    <location>
        <begin position="454"/>
        <end position="473"/>
    </location>
</feature>
<evidence type="ECO:0000313" key="6">
    <source>
        <dbReference type="Proteomes" id="UP000515908"/>
    </source>
</evidence>
<keyword evidence="6" id="KW-1185">Reference proteome</keyword>
<protein>
    <submittedName>
        <fullName evidence="5">Pumilio-family RNA binding repeat, putative</fullName>
    </submittedName>
</protein>
<dbReference type="InterPro" id="IPR033133">
    <property type="entry name" value="PUM-HD"/>
</dbReference>
<dbReference type="GO" id="GO:0003729">
    <property type="term" value="F:mRNA binding"/>
    <property type="evidence" value="ECO:0007669"/>
    <property type="project" value="TreeGrafter"/>
</dbReference>
<feature type="repeat" description="Pumilio" evidence="2">
    <location>
        <begin position="316"/>
        <end position="352"/>
    </location>
</feature>
<dbReference type="EMBL" id="LR877148">
    <property type="protein sequence ID" value="CAD2215165.1"/>
    <property type="molecule type" value="Genomic_DNA"/>
</dbReference>
<sequence length="489" mass="52766">MELREVNVNINTAASALKKATATYIQPPRSIVVPKPVMQQQQQPAMDVAPPNPYGYSAQEMLSMAEASYAECPCPTCAYYRAYYTAQVHGAPAAPAPRASFSSTSSIPLMSVKTSAQQSAAQSGPIYADPSLYEGPSTMMNIPRAAAPRPARQSLPAPPPPSDPVAAFHAQCAGHVVEAACSPQGKTLLQAAIRTQDPSVLEVVVAELCEDLETAAIDPNGCHVVRAVIETCSAEQTASLVGAMHETLILNMATVSQYTRRILQSLFERQLVDLSGVVDVLSPNASYLAATQQGCIALMRVYEQCDATLKAILIEPLLPLFSYIALDPFGNYVVQCAIEHSGEMVAAQYTVNCFAGRLLPMSCDKFASNVVEKIIRTCGHVPAVRRMLLDELIYNPASLQEMVNDGYGNFVVQSIIDSSTSTVETKRIADRLRPTLMNSPYATRIEAKLKGKKAGPAAGNGHPYHNNNNNHHNNNAHHHRASSSQELLY</sequence>
<evidence type="ECO:0000256" key="1">
    <source>
        <dbReference type="ARBA" id="ARBA00022737"/>
    </source>
</evidence>
<dbReference type="SUPFAM" id="SSF48371">
    <property type="entry name" value="ARM repeat"/>
    <property type="match status" value="1"/>
</dbReference>
<feature type="region of interest" description="Disordered" evidence="3">
    <location>
        <begin position="450"/>
        <end position="489"/>
    </location>
</feature>
<feature type="repeat" description="Pumilio" evidence="2">
    <location>
        <begin position="207"/>
        <end position="242"/>
    </location>
</feature>
<dbReference type="SMART" id="SM00025">
    <property type="entry name" value="Pumilio"/>
    <property type="match status" value="5"/>
</dbReference>
<evidence type="ECO:0000259" key="4">
    <source>
        <dbReference type="PROSITE" id="PS50303"/>
    </source>
</evidence>
<feature type="domain" description="PUM-HD" evidence="4">
    <location>
        <begin position="104"/>
        <end position="457"/>
    </location>
</feature>